<dbReference type="CDD" id="cd06225">
    <property type="entry name" value="HAMP"/>
    <property type="match status" value="1"/>
</dbReference>
<keyword evidence="5" id="KW-0812">Transmembrane</keyword>
<reference evidence="9" key="1">
    <citation type="submission" date="2016-10" db="EMBL/GenBank/DDBJ databases">
        <authorList>
            <person name="Varghese N."/>
            <person name="Submissions S."/>
        </authorList>
    </citation>
    <scope>NUCLEOTIDE SEQUENCE [LARGE SCALE GENOMIC DNA]</scope>
    <source>
        <strain evidence="9">DSM 27981</strain>
    </source>
</reference>
<comment type="similarity">
    <text evidence="3">Belongs to the methyl-accepting chemotaxis (MCP) protein family.</text>
</comment>
<dbReference type="SMART" id="SM00304">
    <property type="entry name" value="HAMP"/>
    <property type="match status" value="1"/>
</dbReference>
<dbReference type="GO" id="GO:0004888">
    <property type="term" value="F:transmembrane signaling receptor activity"/>
    <property type="evidence" value="ECO:0007669"/>
    <property type="project" value="InterPro"/>
</dbReference>
<dbReference type="PANTHER" id="PTHR43531:SF14">
    <property type="entry name" value="METHYL-ACCEPTING CHEMOTAXIS PROTEIN I-RELATED"/>
    <property type="match status" value="1"/>
</dbReference>
<dbReference type="GO" id="GO:0007165">
    <property type="term" value="P:signal transduction"/>
    <property type="evidence" value="ECO:0007669"/>
    <property type="project" value="UniProtKB-KW"/>
</dbReference>
<dbReference type="FunFam" id="1.10.287.950:FF:000001">
    <property type="entry name" value="Methyl-accepting chemotaxis sensory transducer"/>
    <property type="match status" value="1"/>
</dbReference>
<name>A0A1I2EH24_9BURK</name>
<dbReference type="RefSeq" id="WP_092939738.1">
    <property type="nucleotide sequence ID" value="NZ_FONX01000007.1"/>
</dbReference>
<evidence type="ECO:0000259" key="7">
    <source>
        <dbReference type="PROSITE" id="PS50885"/>
    </source>
</evidence>
<dbReference type="PROSITE" id="PS50885">
    <property type="entry name" value="HAMP"/>
    <property type="match status" value="1"/>
</dbReference>
<dbReference type="SUPFAM" id="SSF58104">
    <property type="entry name" value="Methyl-accepting chemotaxis protein (MCP) signaling domain"/>
    <property type="match status" value="1"/>
</dbReference>
<evidence type="ECO:0000256" key="1">
    <source>
        <dbReference type="ARBA" id="ARBA00004370"/>
    </source>
</evidence>
<feature type="transmembrane region" description="Helical" evidence="5">
    <location>
        <begin position="187"/>
        <end position="210"/>
    </location>
</feature>
<feature type="transmembrane region" description="Helical" evidence="5">
    <location>
        <begin position="12"/>
        <end position="33"/>
    </location>
</feature>
<keyword evidence="5" id="KW-0472">Membrane</keyword>
<feature type="domain" description="Methyl-accepting transducer" evidence="6">
    <location>
        <begin position="268"/>
        <end position="497"/>
    </location>
</feature>
<dbReference type="CDD" id="cd11386">
    <property type="entry name" value="MCP_signal"/>
    <property type="match status" value="1"/>
</dbReference>
<evidence type="ECO:0000256" key="4">
    <source>
        <dbReference type="PROSITE-ProRule" id="PRU00284"/>
    </source>
</evidence>
<keyword evidence="4" id="KW-0807">Transducer</keyword>
<dbReference type="InterPro" id="IPR051310">
    <property type="entry name" value="MCP_chemotaxis"/>
</dbReference>
<gene>
    <name evidence="8" type="ORF">SAMN04489711_10799</name>
</gene>
<dbReference type="PROSITE" id="PS50111">
    <property type="entry name" value="CHEMOTAXIS_TRANSDUC_2"/>
    <property type="match status" value="1"/>
</dbReference>
<keyword evidence="5" id="KW-1133">Transmembrane helix</keyword>
<dbReference type="InterPro" id="IPR024478">
    <property type="entry name" value="HlyB_4HB_MCP"/>
</dbReference>
<dbReference type="EMBL" id="FONX01000007">
    <property type="protein sequence ID" value="SFE91846.1"/>
    <property type="molecule type" value="Genomic_DNA"/>
</dbReference>
<evidence type="ECO:0000313" key="8">
    <source>
        <dbReference type="EMBL" id="SFE91846.1"/>
    </source>
</evidence>
<evidence type="ECO:0000256" key="5">
    <source>
        <dbReference type="SAM" id="Phobius"/>
    </source>
</evidence>
<dbReference type="CDD" id="cd19411">
    <property type="entry name" value="MCP2201-like_sensor"/>
    <property type="match status" value="1"/>
</dbReference>
<evidence type="ECO:0000256" key="2">
    <source>
        <dbReference type="ARBA" id="ARBA00022481"/>
    </source>
</evidence>
<protein>
    <submittedName>
        <fullName evidence="8">Methyl-accepting chemotaxis protein</fullName>
    </submittedName>
</protein>
<dbReference type="PANTHER" id="PTHR43531">
    <property type="entry name" value="PROTEIN ICFG"/>
    <property type="match status" value="1"/>
</dbReference>
<dbReference type="STRING" id="1177982.SAMN04489711_10799"/>
<evidence type="ECO:0000313" key="9">
    <source>
        <dbReference type="Proteomes" id="UP000199119"/>
    </source>
</evidence>
<sequence>MSRSLGIVHKLWIAVATLVVMLSLVFGVAGALYQREQARTEAARDQMAQRTQLALSWAGLTETNAARTLALALTAEPVLEAQFKPLIAATSARISEAQKKLAGMELSEQDKAHMERIAKARQATLDLRAEVGRLSAAGMKDDARAVVLQRYQPAVADYLQLLRDFAQMQADAADALQAHSAASLRRILLGAAAGLALLLVGIVAGGRLLIRGIQKPLAEANAVAARIASGDLASPVPEGGGDEFGELLRSLGRMAEALDGVVRQVRQSTDSIAIASAEIATGNQDLSARTEQTSSSLQATASAMDQFTSTLQQSAGSAQQASGLAANARSVAQRGGDVVTQVVATMDDIHQSSRKIADIIGVIDGIAFQTNILALNAAVEAARAGEQGRGFAVVASEVRTLAQRSATAAREIKQLIGTSVERVEAGSQLVHDAGTTMQEIVRSVQHVNDMIGEITAAASEQSAGVGQVNQSVGQLDQMTQQNAALVEESAAAAQSLREQAEHLARTVSVFKLRSMPGQAGVALPPLPAQGARRRLAA</sequence>
<dbReference type="InterPro" id="IPR004089">
    <property type="entry name" value="MCPsignal_dom"/>
</dbReference>
<dbReference type="Pfam" id="PF00015">
    <property type="entry name" value="MCPsignal"/>
    <property type="match status" value="1"/>
</dbReference>
<dbReference type="GO" id="GO:0005886">
    <property type="term" value="C:plasma membrane"/>
    <property type="evidence" value="ECO:0007669"/>
    <property type="project" value="TreeGrafter"/>
</dbReference>
<proteinExistence type="inferred from homology"/>
<dbReference type="PRINTS" id="PR00260">
    <property type="entry name" value="CHEMTRNSDUCR"/>
</dbReference>
<dbReference type="Proteomes" id="UP000199119">
    <property type="component" value="Unassembled WGS sequence"/>
</dbReference>
<evidence type="ECO:0000259" key="6">
    <source>
        <dbReference type="PROSITE" id="PS50111"/>
    </source>
</evidence>
<keyword evidence="2" id="KW-0488">Methylation</keyword>
<dbReference type="Gene3D" id="1.10.287.950">
    <property type="entry name" value="Methyl-accepting chemotaxis protein"/>
    <property type="match status" value="1"/>
</dbReference>
<keyword evidence="9" id="KW-1185">Reference proteome</keyword>
<dbReference type="AlphaFoldDB" id="A0A1I2EH24"/>
<dbReference type="OrthoDB" id="9806477at2"/>
<dbReference type="GO" id="GO:0006935">
    <property type="term" value="P:chemotaxis"/>
    <property type="evidence" value="ECO:0007669"/>
    <property type="project" value="InterPro"/>
</dbReference>
<dbReference type="Pfam" id="PF12729">
    <property type="entry name" value="4HB_MCP_1"/>
    <property type="match status" value="1"/>
</dbReference>
<dbReference type="Pfam" id="PF00672">
    <property type="entry name" value="HAMP"/>
    <property type="match status" value="1"/>
</dbReference>
<dbReference type="SMART" id="SM00283">
    <property type="entry name" value="MA"/>
    <property type="match status" value="1"/>
</dbReference>
<dbReference type="InterPro" id="IPR047347">
    <property type="entry name" value="YvaQ-like_sensor"/>
</dbReference>
<accession>A0A1I2EH24</accession>
<dbReference type="InterPro" id="IPR003660">
    <property type="entry name" value="HAMP_dom"/>
</dbReference>
<organism evidence="8 9">
    <name type="scientific">Paracidovorax wautersii</name>
    <dbReference type="NCBI Taxonomy" id="1177982"/>
    <lineage>
        <taxon>Bacteria</taxon>
        <taxon>Pseudomonadati</taxon>
        <taxon>Pseudomonadota</taxon>
        <taxon>Betaproteobacteria</taxon>
        <taxon>Burkholderiales</taxon>
        <taxon>Comamonadaceae</taxon>
        <taxon>Paracidovorax</taxon>
    </lineage>
</organism>
<feature type="domain" description="HAMP" evidence="7">
    <location>
        <begin position="211"/>
        <end position="263"/>
    </location>
</feature>
<dbReference type="InterPro" id="IPR004090">
    <property type="entry name" value="Chemotax_Me-accpt_rcpt"/>
</dbReference>
<comment type="subcellular location">
    <subcellularLocation>
        <location evidence="1">Membrane</location>
    </subcellularLocation>
</comment>
<evidence type="ECO:0000256" key="3">
    <source>
        <dbReference type="ARBA" id="ARBA00029447"/>
    </source>
</evidence>